<gene>
    <name evidence="1" type="ORF">Amon02_000061400</name>
</gene>
<evidence type="ECO:0000313" key="1">
    <source>
        <dbReference type="EMBL" id="GME71521.1"/>
    </source>
</evidence>
<keyword evidence="2" id="KW-1185">Reference proteome</keyword>
<name>A0ACB5SSD2_AMBMO</name>
<dbReference type="Proteomes" id="UP001165064">
    <property type="component" value="Unassembled WGS sequence"/>
</dbReference>
<comment type="caution">
    <text evidence="1">The sequence shown here is derived from an EMBL/GenBank/DDBJ whole genome shotgun (WGS) entry which is preliminary data.</text>
</comment>
<sequence>MYIRTNGCEFHYNLKSTLFSKEFDKYEKPSFDINDFQFNNDRQCYCLSTTLSSLIGENHKFSDNLTNPVLGNVNLPNYFANVNNLSFEIVLSNYNSNPNSTAQENYQDQQLQNLKLKKFKFNAKINIHCDDPDLESVGNLSEFFLLPAYSSAYFPVGLTDIEEPTPPYQEFDDSVIQPPVYHVGTCV</sequence>
<proteinExistence type="predicted"/>
<evidence type="ECO:0000313" key="2">
    <source>
        <dbReference type="Proteomes" id="UP001165064"/>
    </source>
</evidence>
<organism evidence="1 2">
    <name type="scientific">Ambrosiozyma monospora</name>
    <name type="common">Yeast</name>
    <name type="synonym">Endomycopsis monosporus</name>
    <dbReference type="NCBI Taxonomy" id="43982"/>
    <lineage>
        <taxon>Eukaryota</taxon>
        <taxon>Fungi</taxon>
        <taxon>Dikarya</taxon>
        <taxon>Ascomycota</taxon>
        <taxon>Saccharomycotina</taxon>
        <taxon>Pichiomycetes</taxon>
        <taxon>Pichiales</taxon>
        <taxon>Pichiaceae</taxon>
        <taxon>Ambrosiozyma</taxon>
    </lineage>
</organism>
<reference evidence="1" key="1">
    <citation type="submission" date="2023-04" db="EMBL/GenBank/DDBJ databases">
        <title>Ambrosiozyma monospora NBRC 10751.</title>
        <authorList>
            <person name="Ichikawa N."/>
            <person name="Sato H."/>
            <person name="Tonouchi N."/>
        </authorList>
    </citation>
    <scope>NUCLEOTIDE SEQUENCE</scope>
    <source>
        <strain evidence="1">NBRC 10751</strain>
    </source>
</reference>
<accession>A0ACB5SSD2</accession>
<protein>
    <submittedName>
        <fullName evidence="1">Unnamed protein product</fullName>
    </submittedName>
</protein>
<dbReference type="EMBL" id="BSXS01000225">
    <property type="protein sequence ID" value="GME71521.1"/>
    <property type="molecule type" value="Genomic_DNA"/>
</dbReference>